<dbReference type="RefSeq" id="WP_344791355.1">
    <property type="nucleotide sequence ID" value="NZ_BAABBV010000001.1"/>
</dbReference>
<evidence type="ECO:0000313" key="4">
    <source>
        <dbReference type="Proteomes" id="UP001415169"/>
    </source>
</evidence>
<comment type="caution">
    <text evidence="3">The sequence shown here is derived from an EMBL/GenBank/DDBJ whole genome shotgun (WGS) entry which is preliminary data.</text>
</comment>
<organism evidence="3 4">
    <name type="scientific">Gryllotalpicola daejeonensis</name>
    <dbReference type="NCBI Taxonomy" id="993087"/>
    <lineage>
        <taxon>Bacteria</taxon>
        <taxon>Bacillati</taxon>
        <taxon>Actinomycetota</taxon>
        <taxon>Actinomycetes</taxon>
        <taxon>Micrococcales</taxon>
        <taxon>Microbacteriaceae</taxon>
        <taxon>Gryllotalpicola</taxon>
    </lineage>
</organism>
<keyword evidence="4" id="KW-1185">Reference proteome</keyword>
<protein>
    <recommendedName>
        <fullName evidence="5">WXG100 family type VII secretion target</fullName>
    </recommendedName>
</protein>
<feature type="transmembrane region" description="Helical" evidence="2">
    <location>
        <begin position="217"/>
        <end position="242"/>
    </location>
</feature>
<gene>
    <name evidence="3" type="ORF">GCM10022286_17230</name>
</gene>
<keyword evidence="2" id="KW-1133">Transmembrane helix</keyword>
<reference evidence="3" key="2">
    <citation type="submission" date="2023-12" db="EMBL/GenBank/DDBJ databases">
        <authorList>
            <person name="Sun Q."/>
            <person name="Inoue M."/>
        </authorList>
    </citation>
    <scope>NUCLEOTIDE SEQUENCE</scope>
    <source>
        <strain evidence="3">JCM 17590</strain>
    </source>
</reference>
<dbReference type="EMBL" id="BAABBV010000001">
    <property type="protein sequence ID" value="GAA4160742.1"/>
    <property type="molecule type" value="Genomic_DNA"/>
</dbReference>
<accession>A0ABP7ZJV4</accession>
<evidence type="ECO:0000256" key="2">
    <source>
        <dbReference type="SAM" id="Phobius"/>
    </source>
</evidence>
<name>A0ABP7ZJV4_9MICO</name>
<dbReference type="Proteomes" id="UP001415169">
    <property type="component" value="Unassembled WGS sequence"/>
</dbReference>
<evidence type="ECO:0008006" key="5">
    <source>
        <dbReference type="Google" id="ProtNLM"/>
    </source>
</evidence>
<feature type="region of interest" description="Disordered" evidence="1">
    <location>
        <begin position="112"/>
        <end position="133"/>
    </location>
</feature>
<proteinExistence type="predicted"/>
<keyword evidence="2" id="KW-0472">Membrane</keyword>
<evidence type="ECO:0000256" key="1">
    <source>
        <dbReference type="SAM" id="MobiDB-lite"/>
    </source>
</evidence>
<feature type="transmembrane region" description="Helical" evidence="2">
    <location>
        <begin position="254"/>
        <end position="274"/>
    </location>
</feature>
<keyword evidence="2" id="KW-0812">Transmembrane</keyword>
<reference evidence="3" key="1">
    <citation type="journal article" date="2014" name="Int. J. Syst. Evol. Microbiol.">
        <title>Complete genome of a new Firmicutes species belonging to the dominant human colonic microbiota ('Ruminococcus bicirculans') reveals two chromosomes and a selective capacity to utilize plant glucans.</title>
        <authorList>
            <consortium name="NISC Comparative Sequencing Program"/>
            <person name="Wegmann U."/>
            <person name="Louis P."/>
            <person name="Goesmann A."/>
            <person name="Henrissat B."/>
            <person name="Duncan S.H."/>
            <person name="Flint H.J."/>
        </authorList>
    </citation>
    <scope>NUCLEOTIDE SEQUENCE</scope>
    <source>
        <strain evidence="3">JCM 17590</strain>
    </source>
</reference>
<evidence type="ECO:0000313" key="3">
    <source>
        <dbReference type="EMBL" id="GAA4160742.1"/>
    </source>
</evidence>
<sequence>MADAEYQPLTGDPDLIETKAAHYAQIAAAIDRSVRFLNAVRDMDGMTSKAVSAVSGKAGDVSDDIAKAFDRYNDTAQALTGYSGLLREAQADATAAITDIEQKQSAADAASRAATTAQQNLQDATDDTKDDAQTAATKAATAASDASAALQVAQAAWHAAWSKKNDAGNAAKDKITAVVTGPKNHGLKDPGGWGHILGDFFKAAFEVFRKICDIAGILAIFFSWVPILGEVLMVLAAVGAIIDLVTTIVNGGSFWDILLASANVVLTLVGGKLISELAKGVKIASTAKVTERLLSETSDVKRISTEVNRISGIAGRHAEGAVNFGSRQDAIKYLIKTRESVPGFGQMTANAFKKSFDPSFGGKTMKQVFIDSMKNNFTPKGLVSDDFNKMMRVAFTNSTGVGLKLSAQTLGVVGLQVGKDTVDVVRQYEKGDDEWGHGLPGLGKGYGKLLGIGSTVQATGGAFSDLGHAGAKVGAKLHYEAATLSH</sequence>
<feature type="compositionally biased region" description="Low complexity" evidence="1">
    <location>
        <begin position="112"/>
        <end position="123"/>
    </location>
</feature>